<organism evidence="2 3">
    <name type="scientific">Ancylostoma ceylanicum</name>
    <dbReference type="NCBI Taxonomy" id="53326"/>
    <lineage>
        <taxon>Eukaryota</taxon>
        <taxon>Metazoa</taxon>
        <taxon>Ecdysozoa</taxon>
        <taxon>Nematoda</taxon>
        <taxon>Chromadorea</taxon>
        <taxon>Rhabditida</taxon>
        <taxon>Rhabditina</taxon>
        <taxon>Rhabditomorpha</taxon>
        <taxon>Strongyloidea</taxon>
        <taxon>Ancylostomatidae</taxon>
        <taxon>Ancylostomatinae</taxon>
        <taxon>Ancylostoma</taxon>
    </lineage>
</organism>
<evidence type="ECO:0000256" key="1">
    <source>
        <dbReference type="SAM" id="Phobius"/>
    </source>
</evidence>
<dbReference type="AlphaFoldDB" id="A0A016U2R9"/>
<sequence>MFARTMCDSILVEQILLFFAMSLMSKDTLPTALSKANLRMQFSTSCALLVIIVAQLSSIVNAFVVFDHIRFGKK</sequence>
<keyword evidence="3" id="KW-1185">Reference proteome</keyword>
<feature type="transmembrane region" description="Helical" evidence="1">
    <location>
        <begin position="41"/>
        <end position="66"/>
    </location>
</feature>
<keyword evidence="1" id="KW-0472">Membrane</keyword>
<comment type="caution">
    <text evidence="2">The sequence shown here is derived from an EMBL/GenBank/DDBJ whole genome shotgun (WGS) entry which is preliminary data.</text>
</comment>
<keyword evidence="1" id="KW-1133">Transmembrane helix</keyword>
<dbReference type="Proteomes" id="UP000024635">
    <property type="component" value="Unassembled WGS sequence"/>
</dbReference>
<evidence type="ECO:0000313" key="2">
    <source>
        <dbReference type="EMBL" id="EYC09162.1"/>
    </source>
</evidence>
<proteinExistence type="predicted"/>
<accession>A0A016U2R9</accession>
<evidence type="ECO:0000313" key="3">
    <source>
        <dbReference type="Proteomes" id="UP000024635"/>
    </source>
</evidence>
<protein>
    <submittedName>
        <fullName evidence="2">Uncharacterized protein</fullName>
    </submittedName>
</protein>
<gene>
    <name evidence="2" type="primary">Acey_s0062.g3392</name>
    <name evidence="2" type="ORF">Y032_0062g3392</name>
</gene>
<name>A0A016U2R9_9BILA</name>
<dbReference type="EMBL" id="JARK01001398">
    <property type="protein sequence ID" value="EYC09162.1"/>
    <property type="molecule type" value="Genomic_DNA"/>
</dbReference>
<keyword evidence="1" id="KW-0812">Transmembrane</keyword>
<reference evidence="3" key="1">
    <citation type="journal article" date="2015" name="Nat. Genet.">
        <title>The genome and transcriptome of the zoonotic hookworm Ancylostoma ceylanicum identify infection-specific gene families.</title>
        <authorList>
            <person name="Schwarz E.M."/>
            <person name="Hu Y."/>
            <person name="Antoshechkin I."/>
            <person name="Miller M.M."/>
            <person name="Sternberg P.W."/>
            <person name="Aroian R.V."/>
        </authorList>
    </citation>
    <scope>NUCLEOTIDE SEQUENCE</scope>
    <source>
        <strain evidence="3">HY135</strain>
    </source>
</reference>